<dbReference type="PANTHER" id="PTHR11036">
    <property type="entry name" value="SEMAPHORIN"/>
    <property type="match status" value="1"/>
</dbReference>
<evidence type="ECO:0000256" key="4">
    <source>
        <dbReference type="ARBA" id="ARBA00022902"/>
    </source>
</evidence>
<evidence type="ECO:0000256" key="10">
    <source>
        <dbReference type="SAM" id="MobiDB-lite"/>
    </source>
</evidence>
<evidence type="ECO:0000313" key="14">
    <source>
        <dbReference type="Proteomes" id="UP000276133"/>
    </source>
</evidence>
<feature type="compositionally biased region" description="Polar residues" evidence="10">
    <location>
        <begin position="1057"/>
        <end position="1070"/>
    </location>
</feature>
<dbReference type="InterPro" id="IPR000884">
    <property type="entry name" value="TSP1_rpt"/>
</dbReference>
<keyword evidence="8" id="KW-0325">Glycoprotein</keyword>
<evidence type="ECO:0000256" key="11">
    <source>
        <dbReference type="SAM" id="Phobius"/>
    </source>
</evidence>
<evidence type="ECO:0000259" key="12">
    <source>
        <dbReference type="PROSITE" id="PS51004"/>
    </source>
</evidence>
<comment type="caution">
    <text evidence="13">The sequence shown here is derived from an EMBL/GenBank/DDBJ whole genome shotgun (WGS) entry which is preliminary data.</text>
</comment>
<dbReference type="Gene3D" id="2.20.100.10">
    <property type="entry name" value="Thrombospondin type-1 (TSP1) repeat"/>
    <property type="match status" value="4"/>
</dbReference>
<evidence type="ECO:0000256" key="6">
    <source>
        <dbReference type="ARBA" id="ARBA00023136"/>
    </source>
</evidence>
<dbReference type="PROSITE" id="PS51004">
    <property type="entry name" value="SEMA"/>
    <property type="match status" value="1"/>
</dbReference>
<accession>A0A3M7PP26</accession>
<dbReference type="GO" id="GO:0030215">
    <property type="term" value="F:semaphorin receptor binding"/>
    <property type="evidence" value="ECO:0007669"/>
    <property type="project" value="InterPro"/>
</dbReference>
<keyword evidence="3" id="KW-0677">Repeat</keyword>
<feature type="transmembrane region" description="Helical" evidence="11">
    <location>
        <begin position="1005"/>
        <end position="1026"/>
    </location>
</feature>
<dbReference type="GO" id="GO:0030335">
    <property type="term" value="P:positive regulation of cell migration"/>
    <property type="evidence" value="ECO:0007669"/>
    <property type="project" value="TreeGrafter"/>
</dbReference>
<dbReference type="FunFam" id="2.20.100.10:FF:000021">
    <property type="entry name" value="semaphorin-5B isoform X1"/>
    <property type="match status" value="1"/>
</dbReference>
<keyword evidence="5 11" id="KW-1133">Transmembrane helix</keyword>
<dbReference type="InterPro" id="IPR036383">
    <property type="entry name" value="TSP1_rpt_sf"/>
</dbReference>
<dbReference type="SMART" id="SM00630">
    <property type="entry name" value="Sema"/>
    <property type="match status" value="1"/>
</dbReference>
<dbReference type="AlphaFoldDB" id="A0A3M7PP26"/>
<feature type="domain" description="Sema" evidence="12">
    <location>
        <begin position="87"/>
        <end position="578"/>
    </location>
</feature>
<gene>
    <name evidence="13" type="ORF">BpHYR1_028131</name>
</gene>
<keyword evidence="6 11" id="KW-0472">Membrane</keyword>
<organism evidence="13 14">
    <name type="scientific">Brachionus plicatilis</name>
    <name type="common">Marine rotifer</name>
    <name type="synonym">Brachionus muelleri</name>
    <dbReference type="NCBI Taxonomy" id="10195"/>
    <lineage>
        <taxon>Eukaryota</taxon>
        <taxon>Metazoa</taxon>
        <taxon>Spiralia</taxon>
        <taxon>Gnathifera</taxon>
        <taxon>Rotifera</taxon>
        <taxon>Eurotatoria</taxon>
        <taxon>Monogononta</taxon>
        <taxon>Pseudotrocha</taxon>
        <taxon>Ploima</taxon>
        <taxon>Brachionidae</taxon>
        <taxon>Brachionus</taxon>
    </lineage>
</organism>
<proteinExistence type="predicted"/>
<sequence length="1224" mass="139280">MTRTLGSNWSKMKTDYLKNYEWPLIKIIVFIYCGFLTKSINCYEFNDVNPKINEKDRWNNTPRRVRSSVVQDSSNSNHVTYPEGKNRMQIFPESLDIMNQEELVYRHGLTDLRSISDFKEILVDSQNENVYVSAKDFLIKFSYAQDTLTIKDRHNDIIVVENESSDYCNEKSCHNYINLLGFYSGNNSKNEQIFFCATNTINTFCSRRSASSPTEILENMQGVGRISKSPQVSSTFVSLSNGDVYFGTNIEYENSGMKPDFLIARNIGPSKALRTIPYNSNWLNEPIFVASLSIGDYVYFFIRENALEYMNFGGKIVSRVVRVCKHEQGAANHDEWISFEKAKIDCFLPSSYQAHSNNFNVYLNHDKEKRYPFFFDEIQDVFYDEKKKLIYAIFNTPLNAMKGSAICVYNMDSFEAAFQGPFTHQKTATSIWEPSNQAFETPKCEPSNNFNENKRSSNGFIVSNRFPLKHLSIKPIYEMPLVVLENSLFVKITIDNIDTKHENIDILFAATGHNTVHKYTIISNGQRQLASCLIEEIDLFESNKQSISNSINNIAIIGNSQDRNLLIATSFSLIKLKLSNCEAQSTYFGCLNTMDPYCVWDSRHQQCLSIFKIKTQESLSSNKELHQYAINTCPLTKTPVDGGFSDWGPWVKCKSSNGEICKCRMRLCNNPEPRNGGKNCDENESIEILDCEVNGGWTEWSDWSACKINSLSICEPNTAHKNSVVIRTRTRSCTNPSPRFNGRLCVGPEKEEEICTHEMINPCHSSSQWSSWGAWEACSKPCGEGFQMRRRVCNGRSCVGCNQEWRTCNSHRCPDQKSSLITEWENIDFNNKTRQKLDRRSKLMCKLDPDADITQTKMLNLSISVEYRLCKDNRICQSMRDLKELGLWSEWTGWSECKSCRDEQKRSRKCIRGTCFGNSEETKRCECRSNVDTLGWSCWSDFSPCSVSCGNGFQKRSRICLDGLKCEGKNEEIISCYAKNCTHKNGFMEKFSNMNSNEEKKFTRYHLAFVGIATFILGSILVFILACLSFKTTNCCCCVGKKRLKVNKNFTIENSDDATGSSCTTENAKFSSSSSETGSHSVSSNHSKEYFTIGNRFDPTGISSLLNDVLPDEDDDEEMINSTINSGTLKKTKQNNQKMSTLGLPTKSFNTYVNHKEFNKNSNCLMNNVNSSILSSNSVNITNGTGTLRFGNYSNLNGSATLKSIKNQRTSFALPMRTNLDQEL</sequence>
<evidence type="ECO:0000256" key="7">
    <source>
        <dbReference type="ARBA" id="ARBA00023157"/>
    </source>
</evidence>
<dbReference type="EMBL" id="REGN01009714">
    <property type="protein sequence ID" value="RNA00505.1"/>
    <property type="molecule type" value="Genomic_DNA"/>
</dbReference>
<feature type="compositionally biased region" description="Low complexity" evidence="10">
    <location>
        <begin position="1071"/>
        <end position="1085"/>
    </location>
</feature>
<dbReference type="SMART" id="SM00209">
    <property type="entry name" value="TSP1"/>
    <property type="match status" value="5"/>
</dbReference>
<evidence type="ECO:0000313" key="13">
    <source>
        <dbReference type="EMBL" id="RNA00505.1"/>
    </source>
</evidence>
<feature type="region of interest" description="Disordered" evidence="10">
    <location>
        <begin position="1057"/>
        <end position="1085"/>
    </location>
</feature>
<keyword evidence="7" id="KW-1015">Disulfide bond</keyword>
<protein>
    <submittedName>
        <fullName evidence="13">Semaphorin-5A isoform X1</fullName>
    </submittedName>
</protein>
<dbReference type="Proteomes" id="UP000276133">
    <property type="component" value="Unassembled WGS sequence"/>
</dbReference>
<comment type="caution">
    <text evidence="9">Lacks conserved residue(s) required for the propagation of feature annotation.</text>
</comment>
<dbReference type="SUPFAM" id="SSF101912">
    <property type="entry name" value="Sema domain"/>
    <property type="match status" value="1"/>
</dbReference>
<dbReference type="InterPro" id="IPR001627">
    <property type="entry name" value="Semap_dom"/>
</dbReference>
<dbReference type="STRING" id="10195.A0A3M7PP26"/>
<dbReference type="InterPro" id="IPR036352">
    <property type="entry name" value="Semap_dom_sf"/>
</dbReference>
<comment type="subcellular location">
    <subcellularLocation>
        <location evidence="1">Membrane</location>
        <topology evidence="1">Single-pass membrane protein</topology>
    </subcellularLocation>
</comment>
<dbReference type="OrthoDB" id="9988752at2759"/>
<evidence type="ECO:0000256" key="3">
    <source>
        <dbReference type="ARBA" id="ARBA00022737"/>
    </source>
</evidence>
<dbReference type="GO" id="GO:0005886">
    <property type="term" value="C:plasma membrane"/>
    <property type="evidence" value="ECO:0007669"/>
    <property type="project" value="TreeGrafter"/>
</dbReference>
<dbReference type="Pfam" id="PF01403">
    <property type="entry name" value="Sema"/>
    <property type="match status" value="1"/>
</dbReference>
<reference evidence="13 14" key="1">
    <citation type="journal article" date="2018" name="Sci. Rep.">
        <title>Genomic signatures of local adaptation to the degree of environmental predictability in rotifers.</title>
        <authorList>
            <person name="Franch-Gras L."/>
            <person name="Hahn C."/>
            <person name="Garcia-Roger E.M."/>
            <person name="Carmona M.J."/>
            <person name="Serra M."/>
            <person name="Gomez A."/>
        </authorList>
    </citation>
    <scope>NUCLEOTIDE SEQUENCE [LARGE SCALE GENOMIC DNA]</scope>
    <source>
        <strain evidence="13">HYR1</strain>
    </source>
</reference>
<keyword evidence="14" id="KW-1185">Reference proteome</keyword>
<dbReference type="GO" id="GO:0071526">
    <property type="term" value="P:semaphorin-plexin signaling pathway"/>
    <property type="evidence" value="ECO:0007669"/>
    <property type="project" value="TreeGrafter"/>
</dbReference>
<dbReference type="SUPFAM" id="SSF82895">
    <property type="entry name" value="TSP-1 type 1 repeat"/>
    <property type="match status" value="4"/>
</dbReference>
<dbReference type="SUPFAM" id="SSF103575">
    <property type="entry name" value="Plexin repeat"/>
    <property type="match status" value="1"/>
</dbReference>
<name>A0A3M7PP26_BRAPC</name>
<dbReference type="PROSITE" id="PS50092">
    <property type="entry name" value="TSP1"/>
    <property type="match status" value="4"/>
</dbReference>
<dbReference type="Gene3D" id="2.130.10.10">
    <property type="entry name" value="YVTN repeat-like/Quinoprotein amine dehydrogenase"/>
    <property type="match status" value="1"/>
</dbReference>
<evidence type="ECO:0000256" key="8">
    <source>
        <dbReference type="ARBA" id="ARBA00023180"/>
    </source>
</evidence>
<dbReference type="PANTHER" id="PTHR11036:SF79">
    <property type="entry name" value="SEMAPHORIN 5C, ISOFORM A"/>
    <property type="match status" value="1"/>
</dbReference>
<dbReference type="Pfam" id="PF00090">
    <property type="entry name" value="TSP_1"/>
    <property type="match status" value="4"/>
</dbReference>
<dbReference type="GO" id="GO:0045499">
    <property type="term" value="F:chemorepellent activity"/>
    <property type="evidence" value="ECO:0007669"/>
    <property type="project" value="TreeGrafter"/>
</dbReference>
<dbReference type="InterPro" id="IPR015943">
    <property type="entry name" value="WD40/YVTN_repeat-like_dom_sf"/>
</dbReference>
<evidence type="ECO:0000256" key="9">
    <source>
        <dbReference type="PROSITE-ProRule" id="PRU00352"/>
    </source>
</evidence>
<keyword evidence="4" id="KW-0524">Neurogenesis</keyword>
<evidence type="ECO:0000256" key="1">
    <source>
        <dbReference type="ARBA" id="ARBA00004167"/>
    </source>
</evidence>
<keyword evidence="2 11" id="KW-0812">Transmembrane</keyword>
<evidence type="ECO:0000256" key="5">
    <source>
        <dbReference type="ARBA" id="ARBA00022989"/>
    </source>
</evidence>
<dbReference type="InterPro" id="IPR027231">
    <property type="entry name" value="Semaphorin"/>
</dbReference>
<evidence type="ECO:0000256" key="2">
    <source>
        <dbReference type="ARBA" id="ARBA00022692"/>
    </source>
</evidence>
<dbReference type="GO" id="GO:0007411">
    <property type="term" value="P:axon guidance"/>
    <property type="evidence" value="ECO:0007669"/>
    <property type="project" value="TreeGrafter"/>
</dbReference>